<keyword evidence="3" id="KW-1185">Reference proteome</keyword>
<protein>
    <recommendedName>
        <fullName evidence="1">YqbQ/XkdQ domain-containing protein</fullName>
    </recommendedName>
</protein>
<gene>
    <name evidence="2" type="ORF">HLPR_13620</name>
</gene>
<reference evidence="2 3" key="1">
    <citation type="submission" date="2023-08" db="EMBL/GenBank/DDBJ databases">
        <title>Helicovermis profunda gen. nov., sp. nov., a novel mesophilic, fermentative bacterium within the Bacillota from a deep-sea hydrothermal vent chimney.</title>
        <authorList>
            <person name="Miyazaki U."/>
            <person name="Mizutani D."/>
            <person name="Hashimoto Y."/>
            <person name="Tame A."/>
            <person name="Sawayama S."/>
            <person name="Miyazaki J."/>
            <person name="Takai K."/>
            <person name="Nakagawa S."/>
        </authorList>
    </citation>
    <scope>NUCLEOTIDE SEQUENCE [LARGE SCALE GENOMIC DNA]</scope>
    <source>
        <strain evidence="2 3">S502</strain>
    </source>
</reference>
<dbReference type="Proteomes" id="UP001321786">
    <property type="component" value="Chromosome"/>
</dbReference>
<organism evidence="2 3">
    <name type="scientific">Helicovermis profundi</name>
    <dbReference type="NCBI Taxonomy" id="3065157"/>
    <lineage>
        <taxon>Bacteria</taxon>
        <taxon>Bacillati</taxon>
        <taxon>Bacillota</taxon>
        <taxon>Clostridia</taxon>
        <taxon>Helicovermis</taxon>
    </lineage>
</organism>
<dbReference type="RefSeq" id="WP_338534701.1">
    <property type="nucleotide sequence ID" value="NZ_AP028654.1"/>
</dbReference>
<dbReference type="AlphaFoldDB" id="A0AAU9ENX9"/>
<sequence>MTAFKIDKTKYDFMKLLKKYGDMGAPAFKVLIDGTDIVLKEYMAITKITVETNIDKADFVQFIVSNAYEVDKSSFKWTDKYFLPGKKVEIKLGYVDKFETVFIGVITSATFSIGENSTPNIIVGCMDKSFLMMKGKKYKLWTKMSYSEVVSKIAGNYKLTANVDKTELKYETIIQNFQTDYEFIMGLSKRSIREFFVSGDYLYFIDKYSSSASIITLGIGTDLVEFEYTMDIGEQLTSVEVNGYNNNKEVLKYVAKDIKKIGSGKNTGISLLKKIDSGNASYILSDYVTTKKEAETFAKSILYNQSMKFISSHAKLLGIPELRAGRYIKVEGMWNAKEVLFYIKSCTHEFDYDGYVTLLDMEGNSI</sequence>
<feature type="domain" description="YqbQ/XkdQ" evidence="1">
    <location>
        <begin position="84"/>
        <end position="360"/>
    </location>
</feature>
<accession>A0AAU9ENX9</accession>
<evidence type="ECO:0000313" key="2">
    <source>
        <dbReference type="EMBL" id="BEP29031.1"/>
    </source>
</evidence>
<dbReference type="Pfam" id="PF24032">
    <property type="entry name" value="YQBQ"/>
    <property type="match status" value="1"/>
</dbReference>
<dbReference type="EMBL" id="AP028654">
    <property type="protein sequence ID" value="BEP29031.1"/>
    <property type="molecule type" value="Genomic_DNA"/>
</dbReference>
<dbReference type="SUPFAM" id="SSF69279">
    <property type="entry name" value="Phage tail proteins"/>
    <property type="match status" value="1"/>
</dbReference>
<proteinExistence type="predicted"/>
<evidence type="ECO:0000259" key="1">
    <source>
        <dbReference type="Pfam" id="PF24032"/>
    </source>
</evidence>
<dbReference type="KEGG" id="hprf:HLPR_13620"/>
<evidence type="ECO:0000313" key="3">
    <source>
        <dbReference type="Proteomes" id="UP001321786"/>
    </source>
</evidence>
<name>A0AAU9ENX9_9FIRM</name>
<dbReference type="InterPro" id="IPR056937">
    <property type="entry name" value="YqbQ/XkdQ"/>
</dbReference>